<comment type="caution">
    <text evidence="1">The sequence shown here is derived from an EMBL/GenBank/DDBJ whole genome shotgun (WGS) entry which is preliminary data.</text>
</comment>
<protein>
    <submittedName>
        <fullName evidence="1">Uncharacterized protein</fullName>
    </submittedName>
</protein>
<dbReference type="EMBL" id="CM042024">
    <property type="protein sequence ID" value="KAI3811159.1"/>
    <property type="molecule type" value="Genomic_DNA"/>
</dbReference>
<organism evidence="1 2">
    <name type="scientific">Smallanthus sonchifolius</name>
    <dbReference type="NCBI Taxonomy" id="185202"/>
    <lineage>
        <taxon>Eukaryota</taxon>
        <taxon>Viridiplantae</taxon>
        <taxon>Streptophyta</taxon>
        <taxon>Embryophyta</taxon>
        <taxon>Tracheophyta</taxon>
        <taxon>Spermatophyta</taxon>
        <taxon>Magnoliopsida</taxon>
        <taxon>eudicotyledons</taxon>
        <taxon>Gunneridae</taxon>
        <taxon>Pentapetalae</taxon>
        <taxon>asterids</taxon>
        <taxon>campanulids</taxon>
        <taxon>Asterales</taxon>
        <taxon>Asteraceae</taxon>
        <taxon>Asteroideae</taxon>
        <taxon>Heliantheae alliance</taxon>
        <taxon>Millerieae</taxon>
        <taxon>Smallanthus</taxon>
    </lineage>
</organism>
<reference evidence="1 2" key="2">
    <citation type="journal article" date="2022" name="Mol. Ecol. Resour.">
        <title>The genomes of chicory, endive, great burdock and yacon provide insights into Asteraceae paleo-polyploidization history and plant inulin production.</title>
        <authorList>
            <person name="Fan W."/>
            <person name="Wang S."/>
            <person name="Wang H."/>
            <person name="Wang A."/>
            <person name="Jiang F."/>
            <person name="Liu H."/>
            <person name="Zhao H."/>
            <person name="Xu D."/>
            <person name="Zhang Y."/>
        </authorList>
    </citation>
    <scope>NUCLEOTIDE SEQUENCE [LARGE SCALE GENOMIC DNA]</scope>
    <source>
        <strain evidence="2">cv. Yunnan</strain>
        <tissue evidence="1">Leaves</tissue>
    </source>
</reference>
<name>A0ACB9ITA8_9ASTR</name>
<proteinExistence type="predicted"/>
<reference evidence="2" key="1">
    <citation type="journal article" date="2022" name="Mol. Ecol. Resour.">
        <title>The genomes of chicory, endive, great burdock and yacon provide insights into Asteraceae palaeo-polyploidization history and plant inulin production.</title>
        <authorList>
            <person name="Fan W."/>
            <person name="Wang S."/>
            <person name="Wang H."/>
            <person name="Wang A."/>
            <person name="Jiang F."/>
            <person name="Liu H."/>
            <person name="Zhao H."/>
            <person name="Xu D."/>
            <person name="Zhang Y."/>
        </authorList>
    </citation>
    <scope>NUCLEOTIDE SEQUENCE [LARGE SCALE GENOMIC DNA]</scope>
    <source>
        <strain evidence="2">cv. Yunnan</strain>
    </source>
</reference>
<accession>A0ACB9ITA8</accession>
<sequence length="68" mass="7823">MDKRVNLFEGEQHLLISKWTPTSISPQLSQSDKDALLALGVRRNIDPKHASFWTCAHCFADNYIDRHV</sequence>
<dbReference type="Proteomes" id="UP001056120">
    <property type="component" value="Linkage Group LG07"/>
</dbReference>
<evidence type="ECO:0000313" key="2">
    <source>
        <dbReference type="Proteomes" id="UP001056120"/>
    </source>
</evidence>
<keyword evidence="2" id="KW-1185">Reference proteome</keyword>
<gene>
    <name evidence="1" type="ORF">L1987_20876</name>
</gene>
<evidence type="ECO:0000313" key="1">
    <source>
        <dbReference type="EMBL" id="KAI3811159.1"/>
    </source>
</evidence>